<keyword evidence="3" id="KW-1185">Reference proteome</keyword>
<feature type="transmembrane region" description="Helical" evidence="1">
    <location>
        <begin position="96"/>
        <end position="114"/>
    </location>
</feature>
<feature type="transmembrane region" description="Helical" evidence="1">
    <location>
        <begin position="305"/>
        <end position="327"/>
    </location>
</feature>
<feature type="transmembrane region" description="Helical" evidence="1">
    <location>
        <begin position="30"/>
        <end position="50"/>
    </location>
</feature>
<keyword evidence="1" id="KW-0472">Membrane</keyword>
<dbReference type="Proteomes" id="UP000317685">
    <property type="component" value="Unassembled WGS sequence"/>
</dbReference>
<feature type="transmembrane region" description="Helical" evidence="1">
    <location>
        <begin position="219"/>
        <end position="240"/>
    </location>
</feature>
<keyword evidence="1" id="KW-1133">Transmembrane helix</keyword>
<feature type="transmembrane region" description="Helical" evidence="1">
    <location>
        <begin position="277"/>
        <end position="299"/>
    </location>
</feature>
<feature type="transmembrane region" description="Helical" evidence="1">
    <location>
        <begin position="334"/>
        <end position="357"/>
    </location>
</feature>
<dbReference type="OrthoDB" id="3334070at2"/>
<accession>A0A561W923</accession>
<dbReference type="RefSeq" id="WP_145785256.1">
    <property type="nucleotide sequence ID" value="NZ_VIWZ01000001.1"/>
</dbReference>
<keyword evidence="1" id="KW-0812">Transmembrane</keyword>
<evidence type="ECO:0008006" key="4">
    <source>
        <dbReference type="Google" id="ProtNLM"/>
    </source>
</evidence>
<protein>
    <recommendedName>
        <fullName evidence="4">Dolichyl-phosphate-mannose-protein mannosyltransferase</fullName>
    </recommendedName>
</protein>
<feature type="transmembrane region" description="Helical" evidence="1">
    <location>
        <begin position="369"/>
        <end position="392"/>
    </location>
</feature>
<name>A0A561W923_9ACTN</name>
<reference evidence="2 3" key="1">
    <citation type="submission" date="2019-06" db="EMBL/GenBank/DDBJ databases">
        <title>Sequencing the genomes of 1000 actinobacteria strains.</title>
        <authorList>
            <person name="Klenk H.-P."/>
        </authorList>
    </citation>
    <scope>NUCLEOTIDE SEQUENCE [LARGE SCALE GENOMIC DNA]</scope>
    <source>
        <strain evidence="2 3">DSM 45885</strain>
    </source>
</reference>
<dbReference type="AlphaFoldDB" id="A0A561W923"/>
<sequence length="537" mass="58245">MVAQLMTRNVSDRAPLPAPVKRRRPTRTDWAVVAVLLAAVPVVHDVRTMLSAPYWLDEAWVALSVRMPLTDLPVTTSSTPIGWSLLLRLVPDSDDLRVVPLAFHVLSVGVAYALGRLPQWPTRRLGIVAGAVAGAAVLLLPAQQVRHDLKQYSADAAVTVGMLAITAWTERTWSRRRLGVLVAAVCVGMLISHVTAIIAAGVFSGMFLVNLLRRRWARLLEVAVAGFIAGWLAAAVYVAFSARARTDEMRAFWAAAFPQPHELSAYLSERLHNLTSVIGAPVPLISGLAVAGIVTIAWLRRPATAIAVSSLPVTVIILGVAEVYPLLDPRTSHFLLVTTAAMAGVGLVGVATLLVGLVSHVLHRTPPTVAITAICVVLLGAFTVHNGAWYRFDGDEPGLERTPIAMTDVRSATQYVNENRSRNDVVILNPLAWYGFAFYSERDSIELIAPYTNTVGWWVDMPSRSDVVVIPETDTEGVQLGVERGIELAAERGGARIWLIRSFVSSEEAEAWRSVLANYRVEQVTGGVEPVVLISEK</sequence>
<comment type="caution">
    <text evidence="2">The sequence shown here is derived from an EMBL/GenBank/DDBJ whole genome shotgun (WGS) entry which is preliminary data.</text>
</comment>
<dbReference type="EMBL" id="VIWZ01000001">
    <property type="protein sequence ID" value="TWG20339.1"/>
    <property type="molecule type" value="Genomic_DNA"/>
</dbReference>
<evidence type="ECO:0000313" key="2">
    <source>
        <dbReference type="EMBL" id="TWG20339.1"/>
    </source>
</evidence>
<evidence type="ECO:0000313" key="3">
    <source>
        <dbReference type="Proteomes" id="UP000317685"/>
    </source>
</evidence>
<organism evidence="2 3">
    <name type="scientific">Micromonospora taraxaci</name>
    <dbReference type="NCBI Taxonomy" id="1316803"/>
    <lineage>
        <taxon>Bacteria</taxon>
        <taxon>Bacillati</taxon>
        <taxon>Actinomycetota</taxon>
        <taxon>Actinomycetes</taxon>
        <taxon>Micromonosporales</taxon>
        <taxon>Micromonosporaceae</taxon>
        <taxon>Micromonospora</taxon>
    </lineage>
</organism>
<feature type="transmembrane region" description="Helical" evidence="1">
    <location>
        <begin position="151"/>
        <end position="168"/>
    </location>
</feature>
<feature type="transmembrane region" description="Helical" evidence="1">
    <location>
        <begin position="126"/>
        <end position="145"/>
    </location>
</feature>
<evidence type="ECO:0000256" key="1">
    <source>
        <dbReference type="SAM" id="Phobius"/>
    </source>
</evidence>
<proteinExistence type="predicted"/>
<feature type="transmembrane region" description="Helical" evidence="1">
    <location>
        <begin position="180"/>
        <end position="207"/>
    </location>
</feature>
<gene>
    <name evidence="2" type="ORF">FHU34_115741</name>
</gene>
<dbReference type="GeneID" id="300131184"/>